<evidence type="ECO:0000256" key="1">
    <source>
        <dbReference type="ARBA" id="ARBA00061469"/>
    </source>
</evidence>
<dbReference type="InterPro" id="IPR018618">
    <property type="entry name" value="GID4/10-like"/>
</dbReference>
<dbReference type="PANTHER" id="PTHR14534:SF3">
    <property type="entry name" value="GID COMPLEX SUBUNIT 4 HOMOLOG"/>
    <property type="match status" value="1"/>
</dbReference>
<dbReference type="GO" id="GO:0006623">
    <property type="term" value="P:protein targeting to vacuole"/>
    <property type="evidence" value="ECO:0007669"/>
    <property type="project" value="TreeGrafter"/>
</dbReference>
<dbReference type="AlphaFoldDB" id="A0A2H9TFK4"/>
<comment type="similarity">
    <text evidence="1">Belongs to the GID4/VID24 family.</text>
</comment>
<proteinExistence type="inferred from homology"/>
<reference evidence="2 3" key="1">
    <citation type="submission" date="2016-10" db="EMBL/GenBank/DDBJ databases">
        <title>The genome of Paramicrosporidium saccamoebae is the missing link in understanding Cryptomycota and Microsporidia evolution.</title>
        <authorList>
            <person name="Quandt C.A."/>
            <person name="Beaudet D."/>
            <person name="Corsaro D."/>
            <person name="Michel R."/>
            <person name="Corradi N."/>
            <person name="James T."/>
        </authorList>
    </citation>
    <scope>NUCLEOTIDE SEQUENCE [LARGE SCALE GENOMIC DNA]</scope>
    <source>
        <strain evidence="2 3">KSL3</strain>
    </source>
</reference>
<evidence type="ECO:0000313" key="3">
    <source>
        <dbReference type="Proteomes" id="UP000240830"/>
    </source>
</evidence>
<gene>
    <name evidence="2" type="ORF">PSACC_03549</name>
</gene>
<dbReference type="EMBL" id="MTSL01000213">
    <property type="protein sequence ID" value="PJF16554.1"/>
    <property type="molecule type" value="Genomic_DNA"/>
</dbReference>
<dbReference type="PANTHER" id="PTHR14534">
    <property type="entry name" value="VACUOLAR IMPORT AND DEGRADATION PROTEIN 24"/>
    <property type="match status" value="1"/>
</dbReference>
<dbReference type="Proteomes" id="UP000240830">
    <property type="component" value="Unassembled WGS sequence"/>
</dbReference>
<evidence type="ECO:0000313" key="2">
    <source>
        <dbReference type="EMBL" id="PJF16554.1"/>
    </source>
</evidence>
<protein>
    <recommendedName>
        <fullName evidence="4">Vacuolar import and degradation protein</fullName>
    </recommendedName>
</protein>
<name>A0A2H9TFK4_9FUNG</name>
<dbReference type="GO" id="GO:0045721">
    <property type="term" value="P:negative regulation of gluconeogenesis"/>
    <property type="evidence" value="ECO:0007669"/>
    <property type="project" value="TreeGrafter"/>
</dbReference>
<dbReference type="Pfam" id="PF09783">
    <property type="entry name" value="Vac_ImportDeg"/>
    <property type="match status" value="1"/>
</dbReference>
<dbReference type="GO" id="GO:0005773">
    <property type="term" value="C:vacuole"/>
    <property type="evidence" value="ECO:0007669"/>
    <property type="project" value="GOC"/>
</dbReference>
<accession>A0A2H9TFK4</accession>
<dbReference type="GO" id="GO:0043161">
    <property type="term" value="P:proteasome-mediated ubiquitin-dependent protein catabolic process"/>
    <property type="evidence" value="ECO:0007669"/>
    <property type="project" value="TreeGrafter"/>
</dbReference>
<dbReference type="STRING" id="1246581.A0A2H9TFK4"/>
<organism evidence="2 3">
    <name type="scientific">Paramicrosporidium saccamoebae</name>
    <dbReference type="NCBI Taxonomy" id="1246581"/>
    <lineage>
        <taxon>Eukaryota</taxon>
        <taxon>Fungi</taxon>
        <taxon>Fungi incertae sedis</taxon>
        <taxon>Cryptomycota</taxon>
        <taxon>Cryptomycota incertae sedis</taxon>
        <taxon>Paramicrosporidium</taxon>
    </lineage>
</organism>
<comment type="caution">
    <text evidence="2">The sequence shown here is derived from an EMBL/GenBank/DDBJ whole genome shotgun (WGS) entry which is preliminary data.</text>
</comment>
<dbReference type="GO" id="GO:0007039">
    <property type="term" value="P:protein catabolic process in the vacuole"/>
    <property type="evidence" value="ECO:0007669"/>
    <property type="project" value="TreeGrafter"/>
</dbReference>
<sequence length="218" mass="25476">MPGSSTRTVRTAWPMTPVGETVPDVFSLTGDFVMERSLSQIRDTITLPRRSPPADGRDIPKVLGGLTPGSLFRGHQNAAEDTKQYRVEVEIKAEVVGRRVGFRTDKWDAHIDADTRHWEKFNYFQDHCQHYLYSSEQYPEYDFMEHETVFMRWKEHFLVPDHHVESVHGASYAGFYYIAYDKTKSTIEGYYYHRESKDFQKLELDHIPAKASPSFEFR</sequence>
<evidence type="ECO:0008006" key="4">
    <source>
        <dbReference type="Google" id="ProtNLM"/>
    </source>
</evidence>
<dbReference type="GO" id="GO:0034657">
    <property type="term" value="C:GID complex"/>
    <property type="evidence" value="ECO:0007669"/>
    <property type="project" value="TreeGrafter"/>
</dbReference>
<dbReference type="OrthoDB" id="62at2759"/>
<keyword evidence="3" id="KW-1185">Reference proteome</keyword>